<sequence length="80" mass="9021">MGQHSWKAPPKFAIASPTSPAIPSDYLYPGWHDYNTAYPPANQRQSILLSCRQIEGRKFCPPRVEKETADYPPPNTYSAI</sequence>
<protein>
    <submittedName>
        <fullName evidence="1">Uncharacterized protein</fullName>
    </submittedName>
</protein>
<dbReference type="Proteomes" id="UP001642483">
    <property type="component" value="Unassembled WGS sequence"/>
</dbReference>
<comment type="caution">
    <text evidence="1">The sequence shown here is derived from an EMBL/GenBank/DDBJ whole genome shotgun (WGS) entry which is preliminary data.</text>
</comment>
<dbReference type="EMBL" id="CAWYQH010000119">
    <property type="protein sequence ID" value="CAK8690476.1"/>
    <property type="molecule type" value="Genomic_DNA"/>
</dbReference>
<reference evidence="1 2" key="1">
    <citation type="submission" date="2024-02" db="EMBL/GenBank/DDBJ databases">
        <authorList>
            <person name="Daric V."/>
            <person name="Darras S."/>
        </authorList>
    </citation>
    <scope>NUCLEOTIDE SEQUENCE [LARGE SCALE GENOMIC DNA]</scope>
</reference>
<name>A0ABP0GFB8_CLALP</name>
<evidence type="ECO:0000313" key="1">
    <source>
        <dbReference type="EMBL" id="CAK8690476.1"/>
    </source>
</evidence>
<organism evidence="1 2">
    <name type="scientific">Clavelina lepadiformis</name>
    <name type="common">Light-bulb sea squirt</name>
    <name type="synonym">Ascidia lepadiformis</name>
    <dbReference type="NCBI Taxonomy" id="159417"/>
    <lineage>
        <taxon>Eukaryota</taxon>
        <taxon>Metazoa</taxon>
        <taxon>Chordata</taxon>
        <taxon>Tunicata</taxon>
        <taxon>Ascidiacea</taxon>
        <taxon>Aplousobranchia</taxon>
        <taxon>Clavelinidae</taxon>
        <taxon>Clavelina</taxon>
    </lineage>
</organism>
<gene>
    <name evidence="1" type="ORF">CVLEPA_LOCUS23091</name>
</gene>
<keyword evidence="2" id="KW-1185">Reference proteome</keyword>
<accession>A0ABP0GFB8</accession>
<evidence type="ECO:0000313" key="2">
    <source>
        <dbReference type="Proteomes" id="UP001642483"/>
    </source>
</evidence>
<proteinExistence type="predicted"/>